<dbReference type="GO" id="GO:0004175">
    <property type="term" value="F:endopeptidase activity"/>
    <property type="evidence" value="ECO:0007669"/>
    <property type="project" value="UniProtKB-ARBA"/>
</dbReference>
<comment type="caution">
    <text evidence="4">The sequence shown here is derived from an EMBL/GenBank/DDBJ whole genome shotgun (WGS) entry which is preliminary data.</text>
</comment>
<dbReference type="PANTHER" id="PTHR36435:SF1">
    <property type="entry name" value="CAAX AMINO TERMINAL PROTEASE FAMILY PROTEIN"/>
    <property type="match status" value="1"/>
</dbReference>
<feature type="domain" description="CAAX prenyl protease 2/Lysostaphin resistance protein A-like" evidence="3">
    <location>
        <begin position="210"/>
        <end position="306"/>
    </location>
</feature>
<dbReference type="GO" id="GO:0080120">
    <property type="term" value="P:CAAX-box protein maturation"/>
    <property type="evidence" value="ECO:0007669"/>
    <property type="project" value="UniProtKB-ARBA"/>
</dbReference>
<keyword evidence="5" id="KW-1185">Reference proteome</keyword>
<reference evidence="4 5" key="1">
    <citation type="journal article" date="2019" name="Int. J. Syst. Evol. Microbiol.">
        <title>The Global Catalogue of Microorganisms (GCM) 10K type strain sequencing project: providing services to taxonomists for standard genome sequencing and annotation.</title>
        <authorList>
            <consortium name="The Broad Institute Genomics Platform"/>
            <consortium name="The Broad Institute Genome Sequencing Center for Infectious Disease"/>
            <person name="Wu L."/>
            <person name="Ma J."/>
        </authorList>
    </citation>
    <scope>NUCLEOTIDE SEQUENCE [LARGE SCALE GENOMIC DNA]</scope>
    <source>
        <strain evidence="4 5">GX26</strain>
    </source>
</reference>
<feature type="transmembrane region" description="Helical" evidence="2">
    <location>
        <begin position="211"/>
        <end position="230"/>
    </location>
</feature>
<name>A0ABD5VIP9_9EURY</name>
<feature type="transmembrane region" description="Helical" evidence="2">
    <location>
        <begin position="267"/>
        <end position="287"/>
    </location>
</feature>
<organism evidence="4 5">
    <name type="scientific">Halorubellus litoreus</name>
    <dbReference type="NCBI Taxonomy" id="755308"/>
    <lineage>
        <taxon>Archaea</taxon>
        <taxon>Methanobacteriati</taxon>
        <taxon>Methanobacteriota</taxon>
        <taxon>Stenosarchaea group</taxon>
        <taxon>Halobacteria</taxon>
        <taxon>Halobacteriales</taxon>
        <taxon>Halorubellaceae</taxon>
        <taxon>Halorubellus</taxon>
    </lineage>
</organism>
<evidence type="ECO:0000313" key="5">
    <source>
        <dbReference type="Proteomes" id="UP001596395"/>
    </source>
</evidence>
<feature type="compositionally biased region" description="Basic and acidic residues" evidence="1">
    <location>
        <begin position="47"/>
        <end position="58"/>
    </location>
</feature>
<keyword evidence="2" id="KW-0812">Transmembrane</keyword>
<dbReference type="EMBL" id="JBHSXN010000002">
    <property type="protein sequence ID" value="MFC6953967.1"/>
    <property type="molecule type" value="Genomic_DNA"/>
</dbReference>
<dbReference type="InterPro" id="IPR052710">
    <property type="entry name" value="CAAX_protease"/>
</dbReference>
<feature type="compositionally biased region" description="Basic and acidic residues" evidence="1">
    <location>
        <begin position="1"/>
        <end position="22"/>
    </location>
</feature>
<dbReference type="PANTHER" id="PTHR36435">
    <property type="entry name" value="SLR1288 PROTEIN"/>
    <property type="match status" value="1"/>
</dbReference>
<evidence type="ECO:0000313" key="4">
    <source>
        <dbReference type="EMBL" id="MFC6953967.1"/>
    </source>
</evidence>
<proteinExistence type="predicted"/>
<dbReference type="AlphaFoldDB" id="A0ABD5VIP9"/>
<feature type="region of interest" description="Disordered" evidence="1">
    <location>
        <begin position="1"/>
        <end position="71"/>
    </location>
</feature>
<feature type="transmembrane region" description="Helical" evidence="2">
    <location>
        <begin position="294"/>
        <end position="316"/>
    </location>
</feature>
<dbReference type="InterPro" id="IPR003675">
    <property type="entry name" value="Rce1/LyrA-like_dom"/>
</dbReference>
<feature type="transmembrane region" description="Helical" evidence="2">
    <location>
        <begin position="96"/>
        <end position="120"/>
    </location>
</feature>
<dbReference type="EC" id="3.4.-.-" evidence="4"/>
<dbReference type="Pfam" id="PF02517">
    <property type="entry name" value="Rce1-like"/>
    <property type="match status" value="1"/>
</dbReference>
<protein>
    <submittedName>
        <fullName evidence="4">CPBP family intramembrane glutamic endopeptidase</fullName>
        <ecNumber evidence="4">3.4.-.-</ecNumber>
    </submittedName>
</protein>
<keyword evidence="2" id="KW-1133">Transmembrane helix</keyword>
<dbReference type="Proteomes" id="UP001596395">
    <property type="component" value="Unassembled WGS sequence"/>
</dbReference>
<keyword evidence="2" id="KW-0472">Membrane</keyword>
<sequence length="339" mass="35063">MSDDRGSDDGTEREWGDDRGTDDGAEPELGEDTGWTDDGDEWNDPASLRENDPGRDGSADATGGRVEAGADSTLAPWETGVGTGGFLRAFGEAVGVIVLSLVVALVLALGTGLVMLLAGFEVTSTPTLIVSLTGTQAGFAVGVYAYLRWRNEPISNLGVAVPDVKGLVLVVGGLLATLALSLSASIAVTLLELQPAQNATTSQAQSDPTSLLLLIPVMLLVVGPCEELLFRGVVQRRIRERTSAPVAIVLGGALFASIHFVALIGDLSAVATTIGILFFPSLVFGAIYEYGKNIVVNALVHGLYNSVLLALSYLALQFAPESAGSDGAAAVLDVIAILL</sequence>
<evidence type="ECO:0000256" key="1">
    <source>
        <dbReference type="SAM" id="MobiDB-lite"/>
    </source>
</evidence>
<feature type="transmembrane region" description="Helical" evidence="2">
    <location>
        <begin position="126"/>
        <end position="147"/>
    </location>
</feature>
<gene>
    <name evidence="4" type="ORF">ACFQGB_13935</name>
</gene>
<feature type="transmembrane region" description="Helical" evidence="2">
    <location>
        <begin position="167"/>
        <end position="191"/>
    </location>
</feature>
<feature type="compositionally biased region" description="Acidic residues" evidence="1">
    <location>
        <begin position="23"/>
        <end position="43"/>
    </location>
</feature>
<feature type="transmembrane region" description="Helical" evidence="2">
    <location>
        <begin position="242"/>
        <end position="261"/>
    </location>
</feature>
<dbReference type="RefSeq" id="WP_336350914.1">
    <property type="nucleotide sequence ID" value="NZ_JAZAQL010000002.1"/>
</dbReference>
<keyword evidence="4" id="KW-0378">Hydrolase</keyword>
<accession>A0ABD5VIP9</accession>
<evidence type="ECO:0000259" key="3">
    <source>
        <dbReference type="Pfam" id="PF02517"/>
    </source>
</evidence>
<evidence type="ECO:0000256" key="2">
    <source>
        <dbReference type="SAM" id="Phobius"/>
    </source>
</evidence>